<dbReference type="InParanoid" id="A0A1E7FX41"/>
<dbReference type="Gene3D" id="1.25.40.20">
    <property type="entry name" value="Ankyrin repeat-containing domain"/>
    <property type="match status" value="1"/>
</dbReference>
<dbReference type="SUPFAM" id="SSF48403">
    <property type="entry name" value="Ankyrin repeat"/>
    <property type="match status" value="1"/>
</dbReference>
<evidence type="ECO:0000313" key="2">
    <source>
        <dbReference type="Proteomes" id="UP000095751"/>
    </source>
</evidence>
<protein>
    <submittedName>
        <fullName evidence="1">Uncharacterized protein</fullName>
    </submittedName>
</protein>
<dbReference type="InterPro" id="IPR036770">
    <property type="entry name" value="Ankyrin_rpt-contain_sf"/>
</dbReference>
<evidence type="ECO:0000313" key="1">
    <source>
        <dbReference type="EMBL" id="OEU22732.1"/>
    </source>
</evidence>
<dbReference type="KEGG" id="fcy:FRACYDRAFT_267370"/>
<sequence>MTLSESEYASKSDSELFQAIKTQKWHLVEKLLEEEPHLASKEDKFGNLPLHSAIGFKCPDDDLLLKLLAANPKACQVHGTDDWLPIHIAAMWGVSTDVMTALIRTYPEGE</sequence>
<dbReference type="OrthoDB" id="38147at2759"/>
<name>A0A1E7FX41_9STRA</name>
<accession>A0A1E7FX41</accession>
<dbReference type="AlphaFoldDB" id="A0A1E7FX41"/>
<dbReference type="Proteomes" id="UP000095751">
    <property type="component" value="Unassembled WGS sequence"/>
</dbReference>
<reference evidence="1 2" key="1">
    <citation type="submission" date="2016-09" db="EMBL/GenBank/DDBJ databases">
        <title>Extensive genetic diversity and differential bi-allelic expression allows diatom success in the polar Southern Ocean.</title>
        <authorList>
            <consortium name="DOE Joint Genome Institute"/>
            <person name="Mock T."/>
            <person name="Otillar R.P."/>
            <person name="Strauss J."/>
            <person name="Dupont C."/>
            <person name="Frickenhaus S."/>
            <person name="Maumus F."/>
            <person name="Mcmullan M."/>
            <person name="Sanges R."/>
            <person name="Schmutz J."/>
            <person name="Toseland A."/>
            <person name="Valas R."/>
            <person name="Veluchamy A."/>
            <person name="Ward B.J."/>
            <person name="Allen A."/>
            <person name="Barry K."/>
            <person name="Falciatore A."/>
            <person name="Ferrante M."/>
            <person name="Fortunato A.E."/>
            <person name="Gloeckner G."/>
            <person name="Gruber A."/>
            <person name="Hipkin R."/>
            <person name="Janech M."/>
            <person name="Kroth P."/>
            <person name="Leese F."/>
            <person name="Lindquist E."/>
            <person name="Lyon B.R."/>
            <person name="Martin J."/>
            <person name="Mayer C."/>
            <person name="Parker M."/>
            <person name="Quesneville H."/>
            <person name="Raymond J."/>
            <person name="Uhlig C."/>
            <person name="Valentin K.U."/>
            <person name="Worden A.Z."/>
            <person name="Armbrust E.V."/>
            <person name="Bowler C."/>
            <person name="Green B."/>
            <person name="Moulton V."/>
            <person name="Van Oosterhout C."/>
            <person name="Grigoriev I."/>
        </authorList>
    </citation>
    <scope>NUCLEOTIDE SEQUENCE [LARGE SCALE GENOMIC DNA]</scope>
    <source>
        <strain evidence="1 2">CCMP1102</strain>
    </source>
</reference>
<organism evidence="1 2">
    <name type="scientific">Fragilariopsis cylindrus CCMP1102</name>
    <dbReference type="NCBI Taxonomy" id="635003"/>
    <lineage>
        <taxon>Eukaryota</taxon>
        <taxon>Sar</taxon>
        <taxon>Stramenopiles</taxon>
        <taxon>Ochrophyta</taxon>
        <taxon>Bacillariophyta</taxon>
        <taxon>Bacillariophyceae</taxon>
        <taxon>Bacillariophycidae</taxon>
        <taxon>Bacillariales</taxon>
        <taxon>Bacillariaceae</taxon>
        <taxon>Fragilariopsis</taxon>
    </lineage>
</organism>
<proteinExistence type="predicted"/>
<dbReference type="EMBL" id="KV784353">
    <property type="protein sequence ID" value="OEU22732.1"/>
    <property type="molecule type" value="Genomic_DNA"/>
</dbReference>
<keyword evidence="2" id="KW-1185">Reference proteome</keyword>
<gene>
    <name evidence="1" type="ORF">FRACYDRAFT_267370</name>
</gene>